<sequence>MENKTIMKTFLSGGVLPILKMGDGKRYLIMVKRSVDAKTNSDSHSGFFGWADNKKEESNPEAIAYRELLEELFIISKNQKRVFNLFFKDDIDPKQYGIKEPKEHTEDLIAVWNKEKGFKIAKDISSIINEPNPVGIECIDGGKAKKVYIAEFNFSLNFGDIALLDGEAKQESPAIHDLLDREINVFDLDDFKEWWCENKRDVLKAEFSFQGGKPILKGFIDRKSKNKISPVLLAVLNQWLYVEKQVEPDCKP</sequence>
<dbReference type="EMBL" id="PFXB01000080">
    <property type="protein sequence ID" value="PJA37600.1"/>
    <property type="molecule type" value="Genomic_DNA"/>
</dbReference>
<proteinExistence type="predicted"/>
<gene>
    <name evidence="1" type="ORF">CO181_02815</name>
</gene>
<evidence type="ECO:0000313" key="2">
    <source>
        <dbReference type="Proteomes" id="UP000230538"/>
    </source>
</evidence>
<dbReference type="AlphaFoldDB" id="A0A2M7WX84"/>
<evidence type="ECO:0008006" key="3">
    <source>
        <dbReference type="Google" id="ProtNLM"/>
    </source>
</evidence>
<organism evidence="1 2">
    <name type="scientific">candidate division WWE3 bacterium CG_4_9_14_3_um_filter_43_9</name>
    <dbReference type="NCBI Taxonomy" id="1975082"/>
    <lineage>
        <taxon>Bacteria</taxon>
        <taxon>Katanobacteria</taxon>
    </lineage>
</organism>
<protein>
    <recommendedName>
        <fullName evidence="3">Nudix hydrolase domain-containing protein</fullName>
    </recommendedName>
</protein>
<evidence type="ECO:0000313" key="1">
    <source>
        <dbReference type="EMBL" id="PJA37600.1"/>
    </source>
</evidence>
<reference evidence="2" key="1">
    <citation type="submission" date="2017-09" db="EMBL/GenBank/DDBJ databases">
        <title>Depth-based differentiation of microbial function through sediment-hosted aquifers and enrichment of novel symbionts in the deep terrestrial subsurface.</title>
        <authorList>
            <person name="Probst A.J."/>
            <person name="Ladd B."/>
            <person name="Jarett J.K."/>
            <person name="Geller-Mcgrath D.E."/>
            <person name="Sieber C.M.K."/>
            <person name="Emerson J.B."/>
            <person name="Anantharaman K."/>
            <person name="Thomas B.C."/>
            <person name="Malmstrom R."/>
            <person name="Stieglmeier M."/>
            <person name="Klingl A."/>
            <person name="Woyke T."/>
            <person name="Ryan C.M."/>
            <person name="Banfield J.F."/>
        </authorList>
    </citation>
    <scope>NUCLEOTIDE SEQUENCE [LARGE SCALE GENOMIC DNA]</scope>
</reference>
<comment type="caution">
    <text evidence="1">The sequence shown here is derived from an EMBL/GenBank/DDBJ whole genome shotgun (WGS) entry which is preliminary data.</text>
</comment>
<dbReference type="Proteomes" id="UP000230538">
    <property type="component" value="Unassembled WGS sequence"/>
</dbReference>
<name>A0A2M7WX84_UNCKA</name>
<accession>A0A2M7WX84</accession>